<proteinExistence type="predicted"/>
<feature type="compositionally biased region" description="Basic and acidic residues" evidence="1">
    <location>
        <begin position="82"/>
        <end position="91"/>
    </location>
</feature>
<reference evidence="2 3" key="1">
    <citation type="submission" date="2018-03" db="EMBL/GenBank/DDBJ databases">
        <title>Actinopolyspora mortivallis from Sahara, screening for active biomolecules.</title>
        <authorList>
            <person name="Selama O."/>
            <person name="Wellington E.M.H."/>
            <person name="Hacene H."/>
        </authorList>
    </citation>
    <scope>NUCLEOTIDE SEQUENCE [LARGE SCALE GENOMIC DNA]</scope>
    <source>
        <strain evidence="2 3">M5A</strain>
    </source>
</reference>
<feature type="region of interest" description="Disordered" evidence="1">
    <location>
        <begin position="30"/>
        <end position="176"/>
    </location>
</feature>
<accession>A0A2T0GVD7</accession>
<name>A0A2T0GVD7_ACTMO</name>
<comment type="caution">
    <text evidence="2">The sequence shown here is derived from an EMBL/GenBank/DDBJ whole genome shotgun (WGS) entry which is preliminary data.</text>
</comment>
<organism evidence="2 3">
    <name type="scientific">Actinopolyspora mortivallis</name>
    <dbReference type="NCBI Taxonomy" id="33906"/>
    <lineage>
        <taxon>Bacteria</taxon>
        <taxon>Bacillati</taxon>
        <taxon>Actinomycetota</taxon>
        <taxon>Actinomycetes</taxon>
        <taxon>Actinopolysporales</taxon>
        <taxon>Actinopolysporaceae</taxon>
        <taxon>Actinopolyspora</taxon>
    </lineage>
</organism>
<dbReference type="EMBL" id="PVSR01000020">
    <property type="protein sequence ID" value="PRW63064.1"/>
    <property type="molecule type" value="Genomic_DNA"/>
</dbReference>
<dbReference type="InParanoid" id="A0A2T0GVD7"/>
<evidence type="ECO:0000313" key="2">
    <source>
        <dbReference type="EMBL" id="PRW63064.1"/>
    </source>
</evidence>
<feature type="compositionally biased region" description="Basic and acidic residues" evidence="1">
    <location>
        <begin position="166"/>
        <end position="176"/>
    </location>
</feature>
<protein>
    <submittedName>
        <fullName evidence="2">Uncharacterized protein</fullName>
    </submittedName>
</protein>
<gene>
    <name evidence="2" type="ORF">CEP50_12245</name>
</gene>
<keyword evidence="3" id="KW-1185">Reference proteome</keyword>
<feature type="compositionally biased region" description="Polar residues" evidence="1">
    <location>
        <begin position="135"/>
        <end position="146"/>
    </location>
</feature>
<evidence type="ECO:0000256" key="1">
    <source>
        <dbReference type="SAM" id="MobiDB-lite"/>
    </source>
</evidence>
<dbReference type="AlphaFoldDB" id="A0A2T0GVD7"/>
<feature type="compositionally biased region" description="Basic residues" evidence="1">
    <location>
        <begin position="148"/>
        <end position="159"/>
    </location>
</feature>
<evidence type="ECO:0000313" key="3">
    <source>
        <dbReference type="Proteomes" id="UP000239352"/>
    </source>
</evidence>
<dbReference type="Proteomes" id="UP000239352">
    <property type="component" value="Unassembled WGS sequence"/>
</dbReference>
<sequence>MGLAVCSYHESIRMTLQDDRARPWFQPLVPHEQPHSDLTDDAGPLTTRIEGELVPPDQPLNPAPWTERLEVTQPFIPAIREQAPEFAKRLNPEPPPPPQSAEEPGETEPAPPPGAAPPASQQRPAEPPSPDTAADSGNGSSETTGPPQKRRSLARRVVRRILGPDLLRKDPPPRKR</sequence>